<feature type="transmembrane region" description="Helical" evidence="1">
    <location>
        <begin position="457"/>
        <end position="475"/>
    </location>
</feature>
<proteinExistence type="predicted"/>
<dbReference type="AlphaFoldDB" id="A0A4U8TC22"/>
<feature type="transmembrane region" description="Helical" evidence="1">
    <location>
        <begin position="50"/>
        <end position="68"/>
    </location>
</feature>
<evidence type="ECO:0000313" key="3">
    <source>
        <dbReference type="EMBL" id="TLD97481.1"/>
    </source>
</evidence>
<feature type="transmembrane region" description="Helical" evidence="1">
    <location>
        <begin position="432"/>
        <end position="451"/>
    </location>
</feature>
<dbReference type="NCBIfam" id="NF047510">
    <property type="entry name" value="LIC_10190_fam"/>
    <property type="match status" value="1"/>
</dbReference>
<feature type="transmembrane region" description="Helical" evidence="1">
    <location>
        <begin position="256"/>
        <end position="289"/>
    </location>
</feature>
<keyword evidence="1" id="KW-1133">Transmembrane helix</keyword>
<name>A0A4U8TC22_9HELI</name>
<feature type="transmembrane region" description="Helical" evidence="1">
    <location>
        <begin position="101"/>
        <end position="121"/>
    </location>
</feature>
<dbReference type="InterPro" id="IPR058065">
    <property type="entry name" value="LIC_10190-like"/>
</dbReference>
<feature type="transmembrane region" description="Helical" evidence="1">
    <location>
        <begin position="204"/>
        <end position="222"/>
    </location>
</feature>
<accession>A0A4U8TC22</accession>
<feature type="transmembrane region" description="Helical" evidence="1">
    <location>
        <begin position="74"/>
        <end position="94"/>
    </location>
</feature>
<comment type="caution">
    <text evidence="3">The sequence shown here is derived from an EMBL/GenBank/DDBJ whole genome shotgun (WGS) entry which is preliminary data.</text>
</comment>
<sequence>MGWFITNLLIACVLLAWIASVYGYGGLALHYFTRYVKGGDIFKSILPLKLLASALLGVFFLSFIVQILNFFLPISSFISIALLVCGIGLFIYFYRIYWRDVWLIASAAFAFCMVAPLSMISDSVGDSVNYHIQIVTWIQQSPVIFGLANIHSRLGFNGLIYNFYALSDVSQIIPHLRAFIGNEIVYFGLAFSGIYIFLKREFTHFYYVFLGCCLFALPFLMMWGEFQGLYCEGIGAVMGICVFSLLFAGFERKNSAIFILCFFISLFAIMVKIANAALIVSVICCFIVLFRAYIFTKSFIKTYVIIGICALILVLPWAIKGIMTTGMIASPAPIGFIQSLPWAMSESVRQSDVCWIMSWARAPGKDCREVLADSMWLIDWLKMKPHYFGYFKHFCYALCVSLIIFALVRFCRIYGAKVYINANSALDSMPRFGFVSVFCSICIGIIFWFLTGPDPRFGMVYIVPLLGFFFAYNVCAIKGFDDGFVKYALYLLFLISVICLFKSERAAFVLVWAVLLLLPKGINYRIYVSLAIISQLLAIPNLYRNQYVAIKEIPKVRPIFIEEQFTDYGVKIYVRRDNPTDKTTPYDYEPRPSGPYLMKNVKESSIGGRKAYIIK</sequence>
<dbReference type="Pfam" id="PF26626">
    <property type="entry name" value="DUF8201"/>
    <property type="match status" value="1"/>
</dbReference>
<evidence type="ECO:0000313" key="4">
    <source>
        <dbReference type="Proteomes" id="UP000029733"/>
    </source>
</evidence>
<feature type="transmembrane region" description="Helical" evidence="1">
    <location>
        <begin position="6"/>
        <end position="29"/>
    </location>
</feature>
<feature type="transmembrane region" description="Helical" evidence="1">
    <location>
        <begin position="229"/>
        <end position="250"/>
    </location>
</feature>
<feature type="transmembrane region" description="Helical" evidence="1">
    <location>
        <begin position="176"/>
        <end position="198"/>
    </location>
</feature>
<dbReference type="InterPro" id="IPR058514">
    <property type="entry name" value="DUF8201"/>
</dbReference>
<gene>
    <name evidence="3" type="ORF">LS71_001650</name>
</gene>
<feature type="domain" description="DUF8201" evidence="2">
    <location>
        <begin position="9"/>
        <end position="462"/>
    </location>
</feature>
<organism evidence="3 4">
    <name type="scientific">Helicobacter jaachi</name>
    <dbReference type="NCBI Taxonomy" id="1677920"/>
    <lineage>
        <taxon>Bacteria</taxon>
        <taxon>Pseudomonadati</taxon>
        <taxon>Campylobacterota</taxon>
        <taxon>Epsilonproteobacteria</taxon>
        <taxon>Campylobacterales</taxon>
        <taxon>Helicobacteraceae</taxon>
        <taxon>Helicobacter</taxon>
    </lineage>
</organism>
<dbReference type="EMBL" id="JRPR02000001">
    <property type="protein sequence ID" value="TLD97481.1"/>
    <property type="molecule type" value="Genomic_DNA"/>
</dbReference>
<keyword evidence="1" id="KW-0812">Transmembrane</keyword>
<dbReference type="Proteomes" id="UP000029733">
    <property type="component" value="Unassembled WGS sequence"/>
</dbReference>
<dbReference type="RefSeq" id="WP_034352046.1">
    <property type="nucleotide sequence ID" value="NZ_JRPR02000001.1"/>
</dbReference>
<feature type="transmembrane region" description="Helical" evidence="1">
    <location>
        <begin position="524"/>
        <end position="543"/>
    </location>
</feature>
<feature type="transmembrane region" description="Helical" evidence="1">
    <location>
        <begin position="487"/>
        <end position="518"/>
    </location>
</feature>
<feature type="transmembrane region" description="Helical" evidence="1">
    <location>
        <begin position="390"/>
        <end position="411"/>
    </location>
</feature>
<protein>
    <recommendedName>
        <fullName evidence="2">DUF8201 domain-containing protein</fullName>
    </recommendedName>
</protein>
<keyword evidence="4" id="KW-1185">Reference proteome</keyword>
<feature type="transmembrane region" description="Helical" evidence="1">
    <location>
        <begin position="301"/>
        <end position="319"/>
    </location>
</feature>
<reference evidence="3 4" key="1">
    <citation type="journal article" date="2014" name="Genome Announc.">
        <title>Draft genome sequences of eight enterohepatic helicobacter species isolated from both laboratory and wild rodents.</title>
        <authorList>
            <person name="Sheh A."/>
            <person name="Shen Z."/>
            <person name="Fox J.G."/>
        </authorList>
    </citation>
    <scope>NUCLEOTIDE SEQUENCE [LARGE SCALE GENOMIC DNA]</scope>
    <source>
        <strain evidence="3 4">MIT 09-6949</strain>
    </source>
</reference>
<keyword evidence="1" id="KW-0472">Membrane</keyword>
<evidence type="ECO:0000259" key="2">
    <source>
        <dbReference type="Pfam" id="PF26626"/>
    </source>
</evidence>
<dbReference type="OrthoDB" id="344987at2"/>
<evidence type="ECO:0000256" key="1">
    <source>
        <dbReference type="SAM" id="Phobius"/>
    </source>
</evidence>